<dbReference type="InterPro" id="IPR029056">
    <property type="entry name" value="Ribokinase-like"/>
</dbReference>
<dbReference type="STRING" id="1798406.A3A04_02585"/>
<evidence type="ECO:0000313" key="4">
    <source>
        <dbReference type="EMBL" id="OGY66603.1"/>
    </source>
</evidence>
<sequence length="342" mass="37497">MYDVITIGTATRDVFLKSELFKAVKDSHFDKKSGFPTGEAECFPLGAKLEVEKPVFTVGGGATNAAVAFARFHFNTATVIRIGNDVEGEGIVDELKKEEIKTFDIRDSKEGTGYSTILLDTHGERTVLVYRGASGNFKEDEISFDAFKGDVLYIVPGTIPFNLVEKVIDESIKRGCRFIAINPSKYYVEAGAEKLKNILSKSLVVILNREEASTLTGVNFDDEKGIFRAFDALHKGIVVMTDGFRGVFVSDGERIYKAGVFKEKHRIDRTGAGDAFGSGFVAAMMSNGFEINEKNVSYAIRYASANATSVVEYIGSQSGILTREQFEGDDRWSALTINVSSL</sequence>
<name>A0A1G1ZPI5_9BACT</name>
<organism evidence="4 5">
    <name type="scientific">Candidatus Harrisonbacteria bacterium RIFCSPLOWO2_01_FULL_40_28</name>
    <dbReference type="NCBI Taxonomy" id="1798406"/>
    <lineage>
        <taxon>Bacteria</taxon>
        <taxon>Candidatus Harrisoniibacteriota</taxon>
    </lineage>
</organism>
<gene>
    <name evidence="4" type="ORF">A3A04_02585</name>
</gene>
<keyword evidence="1" id="KW-0808">Transferase</keyword>
<dbReference type="PANTHER" id="PTHR10584">
    <property type="entry name" value="SUGAR KINASE"/>
    <property type="match status" value="1"/>
</dbReference>
<evidence type="ECO:0000256" key="1">
    <source>
        <dbReference type="ARBA" id="ARBA00022679"/>
    </source>
</evidence>
<proteinExistence type="predicted"/>
<reference evidence="4 5" key="1">
    <citation type="journal article" date="2016" name="Nat. Commun.">
        <title>Thousands of microbial genomes shed light on interconnected biogeochemical processes in an aquifer system.</title>
        <authorList>
            <person name="Anantharaman K."/>
            <person name="Brown C.T."/>
            <person name="Hug L.A."/>
            <person name="Sharon I."/>
            <person name="Castelle C.J."/>
            <person name="Probst A.J."/>
            <person name="Thomas B.C."/>
            <person name="Singh A."/>
            <person name="Wilkins M.J."/>
            <person name="Karaoz U."/>
            <person name="Brodie E.L."/>
            <person name="Williams K.H."/>
            <person name="Hubbard S.S."/>
            <person name="Banfield J.F."/>
        </authorList>
    </citation>
    <scope>NUCLEOTIDE SEQUENCE [LARGE SCALE GENOMIC DNA]</scope>
</reference>
<dbReference type="GO" id="GO:0016301">
    <property type="term" value="F:kinase activity"/>
    <property type="evidence" value="ECO:0007669"/>
    <property type="project" value="UniProtKB-KW"/>
</dbReference>
<dbReference type="Gene3D" id="3.40.1190.20">
    <property type="match status" value="1"/>
</dbReference>
<evidence type="ECO:0000256" key="2">
    <source>
        <dbReference type="ARBA" id="ARBA00022777"/>
    </source>
</evidence>
<protein>
    <recommendedName>
        <fullName evidence="3">Carbohydrate kinase PfkB domain-containing protein</fullName>
    </recommendedName>
</protein>
<evidence type="ECO:0000313" key="5">
    <source>
        <dbReference type="Proteomes" id="UP000178517"/>
    </source>
</evidence>
<dbReference type="AlphaFoldDB" id="A0A1G1ZPI5"/>
<dbReference type="SUPFAM" id="SSF53613">
    <property type="entry name" value="Ribokinase-like"/>
    <property type="match status" value="1"/>
</dbReference>
<dbReference type="Proteomes" id="UP000178517">
    <property type="component" value="Unassembled WGS sequence"/>
</dbReference>
<comment type="caution">
    <text evidence="4">The sequence shown here is derived from an EMBL/GenBank/DDBJ whole genome shotgun (WGS) entry which is preliminary data.</text>
</comment>
<dbReference type="EMBL" id="MHJI01000002">
    <property type="protein sequence ID" value="OGY66603.1"/>
    <property type="molecule type" value="Genomic_DNA"/>
</dbReference>
<feature type="domain" description="Carbohydrate kinase PfkB" evidence="3">
    <location>
        <begin position="49"/>
        <end position="320"/>
    </location>
</feature>
<dbReference type="Pfam" id="PF00294">
    <property type="entry name" value="PfkB"/>
    <property type="match status" value="1"/>
</dbReference>
<dbReference type="GO" id="GO:0005829">
    <property type="term" value="C:cytosol"/>
    <property type="evidence" value="ECO:0007669"/>
    <property type="project" value="TreeGrafter"/>
</dbReference>
<dbReference type="PANTHER" id="PTHR10584:SF166">
    <property type="entry name" value="RIBOKINASE"/>
    <property type="match status" value="1"/>
</dbReference>
<evidence type="ECO:0000259" key="3">
    <source>
        <dbReference type="Pfam" id="PF00294"/>
    </source>
</evidence>
<keyword evidence="2" id="KW-0418">Kinase</keyword>
<dbReference type="InterPro" id="IPR011611">
    <property type="entry name" value="PfkB_dom"/>
</dbReference>
<accession>A0A1G1ZPI5</accession>